<dbReference type="InterPro" id="IPR029205">
    <property type="entry name" value="Clathrin-bd"/>
</dbReference>
<dbReference type="Proteomes" id="UP000887568">
    <property type="component" value="Unplaced"/>
</dbReference>
<reference evidence="3" key="1">
    <citation type="submission" date="2022-11" db="UniProtKB">
        <authorList>
            <consortium name="EnsemblMetazoa"/>
        </authorList>
    </citation>
    <scope>IDENTIFICATION</scope>
</reference>
<feature type="compositionally biased region" description="Polar residues" evidence="1">
    <location>
        <begin position="445"/>
        <end position="478"/>
    </location>
</feature>
<evidence type="ECO:0000313" key="4">
    <source>
        <dbReference type="Proteomes" id="UP000887568"/>
    </source>
</evidence>
<dbReference type="PANTHER" id="PTHR16156">
    <property type="entry name" value="AFTIPHILIN A-RELATED"/>
    <property type="match status" value="1"/>
</dbReference>
<feature type="region of interest" description="Disordered" evidence="1">
    <location>
        <begin position="1"/>
        <end position="47"/>
    </location>
</feature>
<feature type="compositionally biased region" description="Basic and acidic residues" evidence="1">
    <location>
        <begin position="242"/>
        <end position="256"/>
    </location>
</feature>
<feature type="region of interest" description="Disordered" evidence="1">
    <location>
        <begin position="74"/>
        <end position="95"/>
    </location>
</feature>
<feature type="compositionally biased region" description="Polar residues" evidence="1">
    <location>
        <begin position="314"/>
        <end position="323"/>
    </location>
</feature>
<feature type="domain" description="Aftiphilin clathrin-binding box" evidence="2">
    <location>
        <begin position="597"/>
        <end position="648"/>
    </location>
</feature>
<name>A0A914BE96_PATMI</name>
<dbReference type="RefSeq" id="XP_038074548.1">
    <property type="nucleotide sequence ID" value="XM_038218620.1"/>
</dbReference>
<feature type="compositionally biased region" description="Polar residues" evidence="1">
    <location>
        <begin position="157"/>
        <end position="172"/>
    </location>
</feature>
<feature type="compositionally biased region" description="Low complexity" evidence="1">
    <location>
        <begin position="668"/>
        <end position="690"/>
    </location>
</feature>
<keyword evidence="4" id="KW-1185">Reference proteome</keyword>
<dbReference type="GO" id="GO:0030276">
    <property type="term" value="F:clathrin binding"/>
    <property type="evidence" value="ECO:0007669"/>
    <property type="project" value="InterPro"/>
</dbReference>
<feature type="compositionally biased region" description="Low complexity" evidence="1">
    <location>
        <begin position="426"/>
        <end position="438"/>
    </location>
</feature>
<dbReference type="GO" id="GO:0030121">
    <property type="term" value="C:AP-1 adaptor complex"/>
    <property type="evidence" value="ECO:0007669"/>
    <property type="project" value="TreeGrafter"/>
</dbReference>
<feature type="compositionally biased region" description="Low complexity" evidence="1">
    <location>
        <begin position="198"/>
        <end position="212"/>
    </location>
</feature>
<evidence type="ECO:0000256" key="1">
    <source>
        <dbReference type="SAM" id="MobiDB-lite"/>
    </source>
</evidence>
<proteinExistence type="predicted"/>
<dbReference type="Pfam" id="PF15045">
    <property type="entry name" value="Clathrin_bdg"/>
    <property type="match status" value="1"/>
</dbReference>
<dbReference type="OMA" id="EEWHESK"/>
<evidence type="ECO:0000259" key="2">
    <source>
        <dbReference type="Pfam" id="PF15045"/>
    </source>
</evidence>
<feature type="compositionally biased region" description="Acidic residues" evidence="1">
    <location>
        <begin position="20"/>
        <end position="29"/>
    </location>
</feature>
<feature type="compositionally biased region" description="Low complexity" evidence="1">
    <location>
        <begin position="331"/>
        <end position="347"/>
    </location>
</feature>
<evidence type="ECO:0000313" key="3">
    <source>
        <dbReference type="EnsemblMetazoa" id="XP_038074548.1"/>
    </source>
</evidence>
<dbReference type="InterPro" id="IPR046359">
    <property type="entry name" value="Aftin-like"/>
</dbReference>
<feature type="compositionally biased region" description="Basic and acidic residues" evidence="1">
    <location>
        <begin position="188"/>
        <end position="197"/>
    </location>
</feature>
<feature type="region of interest" description="Disordered" evidence="1">
    <location>
        <begin position="124"/>
        <end position="501"/>
    </location>
</feature>
<accession>A0A914BE96</accession>
<feature type="compositionally biased region" description="Polar residues" evidence="1">
    <location>
        <begin position="74"/>
        <end position="84"/>
    </location>
</feature>
<dbReference type="GeneID" id="119742554"/>
<feature type="compositionally biased region" description="Basic and acidic residues" evidence="1">
    <location>
        <begin position="265"/>
        <end position="281"/>
    </location>
</feature>
<feature type="compositionally biased region" description="Polar residues" evidence="1">
    <location>
        <begin position="348"/>
        <end position="361"/>
    </location>
</feature>
<feature type="region of interest" description="Disordered" evidence="1">
    <location>
        <begin position="653"/>
        <end position="707"/>
    </location>
</feature>
<feature type="region of interest" description="Disordered" evidence="1">
    <location>
        <begin position="576"/>
        <end position="595"/>
    </location>
</feature>
<dbReference type="EnsemblMetazoa" id="XM_038218620.1">
    <property type="protein sequence ID" value="XP_038074548.1"/>
    <property type="gene ID" value="LOC119742554"/>
</dbReference>
<protein>
    <recommendedName>
        <fullName evidence="2">Aftiphilin clathrin-binding box domain-containing protein</fullName>
    </recommendedName>
</protein>
<sequence length="841" mass="90343">MATSKTFIPMVSASPPPLDGFDDDEDDDFGSFASAGFSPEKPKPVAANDTHFFPIKEEPLDVEQDEEFGNFATFESNNQTGHTHTNGDDVINSSDSDLEFGTFPVLKKQTESIDNEKSKTNVKAFHSFTNGGDPNEGDNSWGDFTNSPDRKTDVVITDNSSEPENQNLQSSHSKSKTSKDVLSQGTGDNKETCDDLSRNSVNTNSSNSYSDDNAMDFHSPFTSDSHSQDTDSSDFQSSQSAKTERSEVWSKAKTPELSHSGMVDVKSHIEEPPKAVSHEESMNEPFTVEPKQGGVGLQTVEAESVSEDEFGDFNSVTSVNSQEKPNKNVISSQTSDQSHQSQDSDSQCAKSDISQGDSQHSVGGGSSISRSPEPPADDWGDFDSVPTSTKEPTTKKSEILGPVTSHDDGDDDFNDFESFNEKPTSEDNSTSQTQDDSSFGGFGTFHTSASWTQETKPTDTNQPLKQPTQATPSTTSNLSKDDFGDFGAFQEGSSTQAAPRAAGDFQAFSGSQNEAKSDLSRFSLAFDTVSASSSQAPSSRVDRVFKTCFPGNGSPLAASLVVDLLIDIVVKGRQEAEDQSAISDSGKTHASRQNDNSNVWNCLRDLERTNALGYQWAKSGNSKQLLGSLGVDSRNILASKKTGMPIFAPNLGMLMPSKPGEKQERPASSGSGLVEESPEGEPGSTPAGTPQDAVPKVEFDWSNSGLTNPLDANGLNLDIFSKEGSTSANHYVSKSKHKSGWFRRKAPPLDPEILKLEKSGPPQPLPAQKNHKPLDDILKSSATSMVRQRSQRDAGLSSEANRVLDGLPSLSFMHAKVLMFPMRPLEGGTTAGSAPSQGSLL</sequence>
<organism evidence="3 4">
    <name type="scientific">Patiria miniata</name>
    <name type="common">Bat star</name>
    <name type="synonym">Asterina miniata</name>
    <dbReference type="NCBI Taxonomy" id="46514"/>
    <lineage>
        <taxon>Eukaryota</taxon>
        <taxon>Metazoa</taxon>
        <taxon>Echinodermata</taxon>
        <taxon>Eleutherozoa</taxon>
        <taxon>Asterozoa</taxon>
        <taxon>Asteroidea</taxon>
        <taxon>Valvatacea</taxon>
        <taxon>Valvatida</taxon>
        <taxon>Asterinidae</taxon>
        <taxon>Patiria</taxon>
    </lineage>
</organism>
<dbReference type="OrthoDB" id="5917212at2759"/>
<dbReference type="AlphaFoldDB" id="A0A914BE96"/>
<dbReference type="GO" id="GO:0032588">
    <property type="term" value="C:trans-Golgi network membrane"/>
    <property type="evidence" value="ECO:0007669"/>
    <property type="project" value="InterPro"/>
</dbReference>
<dbReference type="PANTHER" id="PTHR16156:SF10">
    <property type="entry name" value="AFTIPHILIN-RELATED"/>
    <property type="match status" value="1"/>
</dbReference>